<protein>
    <submittedName>
        <fullName evidence="2">Rho-GAP domain-containing protein</fullName>
    </submittedName>
</protein>
<evidence type="ECO:0000313" key="1">
    <source>
        <dbReference type="Proteomes" id="UP000887576"/>
    </source>
</evidence>
<name>A0AC34Q5H6_9BILA</name>
<reference evidence="2" key="1">
    <citation type="submission" date="2022-11" db="UniProtKB">
        <authorList>
            <consortium name="WormBaseParasite"/>
        </authorList>
    </citation>
    <scope>IDENTIFICATION</scope>
</reference>
<accession>A0AC34Q5H6</accession>
<organism evidence="1 2">
    <name type="scientific">Panagrolaimus sp. JU765</name>
    <dbReference type="NCBI Taxonomy" id="591449"/>
    <lineage>
        <taxon>Eukaryota</taxon>
        <taxon>Metazoa</taxon>
        <taxon>Ecdysozoa</taxon>
        <taxon>Nematoda</taxon>
        <taxon>Chromadorea</taxon>
        <taxon>Rhabditida</taxon>
        <taxon>Tylenchina</taxon>
        <taxon>Panagrolaimomorpha</taxon>
        <taxon>Panagrolaimoidea</taxon>
        <taxon>Panagrolaimidae</taxon>
        <taxon>Panagrolaimus</taxon>
    </lineage>
</organism>
<dbReference type="WBParaSite" id="JU765_v2.g13109.t1">
    <property type="protein sequence ID" value="JU765_v2.g13109.t1"/>
    <property type="gene ID" value="JU765_v2.g13109"/>
</dbReference>
<proteinExistence type="predicted"/>
<sequence>MMGGEQLHVLPAKKNFDVMPLFDESSLSSHSYSCRYESNYSCTSNDIDNYQDLSLTSTIADTSSAASSISFINFLPEKNYETTSQTLQLKSKAEADIDECMQAMLTTANELSCISLIDNNNFSMDRRENRLKQQKQNGNVSIFSNNSDGLSTNLCNDVLQISPTYTNELDSVNYSDVESLIQELDSIGCQSSTHQPTPKFCQLDDQYTTNGYVTLVRNLIPKNNQSFKNYYPLAKTTSWTSPPTRPPPHTASSMPGTPVLSRYKRKTDDLDVTLPIGDDGELFSNYDEKIKIMDRSSKEVPSKIMSTSLTLQRPTSIFPEARYTVANKRRQGLVMENPLMNMSSPSSGLMDSFSSLDVGSTLLQSSGIFDDLSSENLDDGPISTTRIDDLLDCSRKFLYHVQPCEKIDYAREKAYQKLTTFLGRPTISRFKAWKIKSDTTKDLKNLIPKHVTTYDPSNGLFGMPLHLIQAASSDGLPFPQFVVDILGFLRANATEVNGIFRRCGSQKNVHEMREICNKLNCDEHLPDKYKDLSLANDLSDLLKQYLRAIPQQLIPDSVTEILVQVFSRAERDNLVDILKYILLILPDENREALFYFFDFLGEISESSKVNLMTVENLAICTLPSIVAFPEQDTRTMSQRNRRKTVGAVSSKDAAQYKNVSNAISLFIQKRSEFKKLPGELLDGFKVSKKRRSGKDFLYPLKDAGDVAGLREFVANLFQEYEDNWKNWPIESMTSSGVLIGSREVKDACPLKAYRLQATVSASVDTVFRFIFNERKQWDRQAIASKRTVVDWDHKEDLKKIIFNTGLAQKDTLLVSVWENYHPSSGGAYFAERNCNPIFTSFVDPVKVYHNVFLICPFKNKTVINRIFRIDLKGRSSDWYGRCYREREILALEKLLALIKDSNFTDSTGSL</sequence>
<dbReference type="Proteomes" id="UP000887576">
    <property type="component" value="Unplaced"/>
</dbReference>
<evidence type="ECO:0000313" key="2">
    <source>
        <dbReference type="WBParaSite" id="JU765_v2.g13109.t1"/>
    </source>
</evidence>